<evidence type="ECO:0000313" key="2">
    <source>
        <dbReference type="EMBL" id="CAF2047436.1"/>
    </source>
</evidence>
<evidence type="ECO:0000256" key="1">
    <source>
        <dbReference type="SAM" id="MobiDB-lite"/>
    </source>
</evidence>
<reference evidence="2" key="1">
    <citation type="submission" date="2021-02" db="EMBL/GenBank/DDBJ databases">
        <authorList>
            <person name="Nowell W R."/>
        </authorList>
    </citation>
    <scope>NUCLEOTIDE SEQUENCE</scope>
</reference>
<feature type="region of interest" description="Disordered" evidence="1">
    <location>
        <begin position="294"/>
        <end position="329"/>
    </location>
</feature>
<feature type="compositionally biased region" description="Polar residues" evidence="1">
    <location>
        <begin position="307"/>
        <end position="316"/>
    </location>
</feature>
<dbReference type="EMBL" id="CAJNRF010003100">
    <property type="protein sequence ID" value="CAF2047436.1"/>
    <property type="molecule type" value="Genomic_DNA"/>
</dbReference>
<evidence type="ECO:0000313" key="3">
    <source>
        <dbReference type="Proteomes" id="UP000663856"/>
    </source>
</evidence>
<feature type="non-terminal residue" evidence="2">
    <location>
        <position position="819"/>
    </location>
</feature>
<proteinExistence type="predicted"/>
<dbReference type="Proteomes" id="UP000663856">
    <property type="component" value="Unassembled WGS sequence"/>
</dbReference>
<name>A0A816PFG3_9BILA</name>
<accession>A0A816PFG3</accession>
<gene>
    <name evidence="2" type="ORF">WKI299_LOCUS9532</name>
</gene>
<comment type="caution">
    <text evidence="2">The sequence shown here is derived from an EMBL/GenBank/DDBJ whole genome shotgun (WGS) entry which is preliminary data.</text>
</comment>
<sequence>MRNNKENIKPPCNLAASFDAEDEIKSVPETPRKAKKNRVSGCDIRLHQTIKSNNNKKSNKTKGIIAPQKTSTPVIAIEQPATSGEAANIASISLAPNIDNTQQSIFGERDIEDIMAFIDEESWKSKMRVDQELWDTKMQEATNNITTSMGDNTVLDLLDINMDHFEQMVGSSFPVQNNEVAPEPPIIQIENTHQGLHINDSQNTVEAVCITNNQTAQQQYSTIDTALFQEMMAYTNPIDPPAINQIIQPATQDMAVNNIHKSTPLGPKKQPEDCLGFNDPDFAWTIMEKRKPLALARRAQQQQQQQSNKAEQSMITQPHAENPPQDRNKEKVLIVKLKGAVQFKRSYEQRSNEIVAGENVVNSTNEIKKIKHKDSNNQKCSNTKVYMNEAESERSFDSESKLNNNINDIGLKQIDQPKNFQTESLLNQILVTAEIHNSPDNESILNTSSEIRNEKTDISVALNDLNTVNTVESLESINLTNNDNDDSIPSIQSQASDCFNADLDLNDFIIGSKEIACRTGFVQVKIGNHDCTFDASSPYVRFSEHIVFSLIDQFSDEIQSGSYVSFNQIYCDVSIIFEGYGHGTNDVMGVNIGSLLNKKSFITSHLNNDTNKRDCLFRAIAYVAIRSEKMKNAAKGANGLNIRAYEIDAKARLLSLRCELPLELAATPVHLEKIALKLDIRIACYMVDENTGLIKTFYTNADLNNKNKTTVLLCLHKNCYYPLLYPKSLIRTKSKNCRSNLCLGCARYTTNLLLHSIECLGKCRYCLSTSCDAPPDNEQNVDDEINIALNIPQPSISCDNCKRLFKTIGCFNNHNKICN</sequence>
<organism evidence="2 3">
    <name type="scientific">Rotaria magnacalcarata</name>
    <dbReference type="NCBI Taxonomy" id="392030"/>
    <lineage>
        <taxon>Eukaryota</taxon>
        <taxon>Metazoa</taxon>
        <taxon>Spiralia</taxon>
        <taxon>Gnathifera</taxon>
        <taxon>Rotifera</taxon>
        <taxon>Eurotatoria</taxon>
        <taxon>Bdelloidea</taxon>
        <taxon>Philodinida</taxon>
        <taxon>Philodinidae</taxon>
        <taxon>Rotaria</taxon>
    </lineage>
</organism>
<dbReference type="AlphaFoldDB" id="A0A816PFG3"/>
<protein>
    <submittedName>
        <fullName evidence="2">Uncharacterized protein</fullName>
    </submittedName>
</protein>